<feature type="region of interest" description="Disordered" evidence="1">
    <location>
        <begin position="1"/>
        <end position="52"/>
    </location>
</feature>
<comment type="caution">
    <text evidence="2">The sequence shown here is derived from an EMBL/GenBank/DDBJ whole genome shotgun (WGS) entry which is preliminary data.</text>
</comment>
<name>A0ABU6WK68_9FABA</name>
<accession>A0ABU6WK68</accession>
<reference evidence="2 3" key="1">
    <citation type="journal article" date="2023" name="Plants (Basel)">
        <title>Bridging the Gap: Combining Genomics and Transcriptomics Approaches to Understand Stylosanthes scabra, an Orphan Legume from the Brazilian Caatinga.</title>
        <authorList>
            <person name="Ferreira-Neto J.R.C."/>
            <person name="da Silva M.D."/>
            <person name="Binneck E."/>
            <person name="de Melo N.F."/>
            <person name="da Silva R.H."/>
            <person name="de Melo A.L.T.M."/>
            <person name="Pandolfi V."/>
            <person name="Bustamante F.O."/>
            <person name="Brasileiro-Vidal A.C."/>
            <person name="Benko-Iseppon A.M."/>
        </authorList>
    </citation>
    <scope>NUCLEOTIDE SEQUENCE [LARGE SCALE GENOMIC DNA]</scope>
    <source>
        <tissue evidence="2">Leaves</tissue>
    </source>
</reference>
<dbReference type="EMBL" id="JASCZI010181881">
    <property type="protein sequence ID" value="MED6186227.1"/>
    <property type="molecule type" value="Genomic_DNA"/>
</dbReference>
<evidence type="ECO:0000256" key="1">
    <source>
        <dbReference type="SAM" id="MobiDB-lite"/>
    </source>
</evidence>
<protein>
    <submittedName>
        <fullName evidence="2">Uncharacterized protein</fullName>
    </submittedName>
</protein>
<sequence length="65" mass="6703">SKTLNGKEASEAAKAAAAKGDARTVPRREKMKELGASSTASAAATSQDNGGAAAVVNRWLREECR</sequence>
<evidence type="ECO:0000313" key="3">
    <source>
        <dbReference type="Proteomes" id="UP001341840"/>
    </source>
</evidence>
<gene>
    <name evidence="2" type="ORF">PIB30_064859</name>
</gene>
<feature type="compositionally biased region" description="Low complexity" evidence="1">
    <location>
        <begin position="36"/>
        <end position="46"/>
    </location>
</feature>
<dbReference type="Proteomes" id="UP001341840">
    <property type="component" value="Unassembled WGS sequence"/>
</dbReference>
<organism evidence="2 3">
    <name type="scientific">Stylosanthes scabra</name>
    <dbReference type="NCBI Taxonomy" id="79078"/>
    <lineage>
        <taxon>Eukaryota</taxon>
        <taxon>Viridiplantae</taxon>
        <taxon>Streptophyta</taxon>
        <taxon>Embryophyta</taxon>
        <taxon>Tracheophyta</taxon>
        <taxon>Spermatophyta</taxon>
        <taxon>Magnoliopsida</taxon>
        <taxon>eudicotyledons</taxon>
        <taxon>Gunneridae</taxon>
        <taxon>Pentapetalae</taxon>
        <taxon>rosids</taxon>
        <taxon>fabids</taxon>
        <taxon>Fabales</taxon>
        <taxon>Fabaceae</taxon>
        <taxon>Papilionoideae</taxon>
        <taxon>50 kb inversion clade</taxon>
        <taxon>dalbergioids sensu lato</taxon>
        <taxon>Dalbergieae</taxon>
        <taxon>Pterocarpus clade</taxon>
        <taxon>Stylosanthes</taxon>
    </lineage>
</organism>
<evidence type="ECO:0000313" key="2">
    <source>
        <dbReference type="EMBL" id="MED6186227.1"/>
    </source>
</evidence>
<feature type="compositionally biased region" description="Basic and acidic residues" evidence="1">
    <location>
        <begin position="20"/>
        <end position="33"/>
    </location>
</feature>
<feature type="non-terminal residue" evidence="2">
    <location>
        <position position="1"/>
    </location>
</feature>
<keyword evidence="3" id="KW-1185">Reference proteome</keyword>
<proteinExistence type="predicted"/>